<dbReference type="Proteomes" id="UP000619534">
    <property type="component" value="Unassembled WGS sequence"/>
</dbReference>
<dbReference type="Gene3D" id="1.10.101.10">
    <property type="entry name" value="PGBD-like superfamily/PGBD"/>
    <property type="match status" value="2"/>
</dbReference>
<dbReference type="RefSeq" id="WP_062442256.1">
    <property type="nucleotide sequence ID" value="NZ_BMCJ01000002.1"/>
</dbReference>
<feature type="domain" description="Peptidoglycan binding-like" evidence="1">
    <location>
        <begin position="170"/>
        <end position="225"/>
    </location>
</feature>
<protein>
    <recommendedName>
        <fullName evidence="1">Peptidoglycan binding-like domain-containing protein</fullName>
    </recommendedName>
</protein>
<accession>A0ABQ1NUB6</accession>
<evidence type="ECO:0000259" key="1">
    <source>
        <dbReference type="Pfam" id="PF01471"/>
    </source>
</evidence>
<dbReference type="SUPFAM" id="SSF47090">
    <property type="entry name" value="PGBD-like"/>
    <property type="match status" value="3"/>
</dbReference>
<organism evidence="2 3">
    <name type="scientific">Thalassobacillus devorans</name>
    <dbReference type="NCBI Taxonomy" id="279813"/>
    <lineage>
        <taxon>Bacteria</taxon>
        <taxon>Bacillati</taxon>
        <taxon>Bacillota</taxon>
        <taxon>Bacilli</taxon>
        <taxon>Bacillales</taxon>
        <taxon>Bacillaceae</taxon>
        <taxon>Thalassobacillus</taxon>
    </lineage>
</organism>
<dbReference type="EMBL" id="BMCJ01000002">
    <property type="protein sequence ID" value="GGC85385.1"/>
    <property type="molecule type" value="Genomic_DNA"/>
</dbReference>
<name>A0ABQ1NUB6_9BACI</name>
<comment type="caution">
    <text evidence="2">The sequence shown here is derived from an EMBL/GenBank/DDBJ whole genome shotgun (WGS) entry which is preliminary data.</text>
</comment>
<dbReference type="InterPro" id="IPR036366">
    <property type="entry name" value="PGBDSf"/>
</dbReference>
<keyword evidence="3" id="KW-1185">Reference proteome</keyword>
<dbReference type="InterPro" id="IPR002477">
    <property type="entry name" value="Peptidoglycan-bd-like"/>
</dbReference>
<evidence type="ECO:0000313" key="2">
    <source>
        <dbReference type="EMBL" id="GGC85385.1"/>
    </source>
</evidence>
<sequence length="423" mass="48611">MAMESRDLFGNPVRYTAGEVTIEPDSSYLLKEGMAHRDLVEAKMKLNWLGYGKSKITTKFGGYFKEQVMKFQADHELAATGMVDYRTNRKITEVFRAAFRPDNNYKRISRFKSALERLGFGEIVDKAHLERCLMDFQKHYQLKVTGSLDFVTFSKMNDILSCSYQTGEEHQEVITLKSKLNSLGYGRIQLTPKFGKKTERMVKKFQADYGLPVSGIVDEITMDKLTTAQKIKEKVTYSRYDITFEEVLKKQPISEAGMDNHPIMLNPNNFVNDEKMKFLFIDLFRSNVTVASELNKLLDGKGILEGEGQLFMEIAKARNINELFLVSHVLKNGNVIPDSDLEAVIINEAKLLQEEYGTSNNTLYKIYFDPANLYGQVATGKDINWLTNQLEVLYEMYQTLDSYTLYLEIPVFKDRPAEKYIRG</sequence>
<proteinExistence type="predicted"/>
<dbReference type="InterPro" id="IPR036365">
    <property type="entry name" value="PGBD-like_sf"/>
</dbReference>
<evidence type="ECO:0000313" key="3">
    <source>
        <dbReference type="Proteomes" id="UP000619534"/>
    </source>
</evidence>
<reference evidence="3" key="1">
    <citation type="journal article" date="2019" name="Int. J. Syst. Evol. Microbiol.">
        <title>The Global Catalogue of Microorganisms (GCM) 10K type strain sequencing project: providing services to taxonomists for standard genome sequencing and annotation.</title>
        <authorList>
            <consortium name="The Broad Institute Genomics Platform"/>
            <consortium name="The Broad Institute Genome Sequencing Center for Infectious Disease"/>
            <person name="Wu L."/>
            <person name="Ma J."/>
        </authorList>
    </citation>
    <scope>NUCLEOTIDE SEQUENCE [LARGE SCALE GENOMIC DNA]</scope>
    <source>
        <strain evidence="3">CCM 7282</strain>
    </source>
</reference>
<feature type="domain" description="Peptidoglycan binding-like" evidence="1">
    <location>
        <begin position="38"/>
        <end position="90"/>
    </location>
</feature>
<dbReference type="Pfam" id="PF01471">
    <property type="entry name" value="PG_binding_1"/>
    <property type="match status" value="2"/>
</dbReference>
<gene>
    <name evidence="2" type="ORF">GCM10007216_15130</name>
</gene>